<dbReference type="Pfam" id="PF01636">
    <property type="entry name" value="APH"/>
    <property type="match status" value="1"/>
</dbReference>
<evidence type="ECO:0000259" key="1">
    <source>
        <dbReference type="Pfam" id="PF01636"/>
    </source>
</evidence>
<accession>A0A1G8HLX5</accession>
<reference evidence="2 3" key="1">
    <citation type="submission" date="2016-10" db="EMBL/GenBank/DDBJ databases">
        <authorList>
            <person name="de Groot N.N."/>
        </authorList>
    </citation>
    <scope>NUCLEOTIDE SEQUENCE [LARGE SCALE GENOMIC DNA]</scope>
    <source>
        <strain evidence="2 3">CGMCC 4.6533</strain>
    </source>
</reference>
<organism evidence="2 3">
    <name type="scientific">Nonomuraea jiangxiensis</name>
    <dbReference type="NCBI Taxonomy" id="633440"/>
    <lineage>
        <taxon>Bacteria</taxon>
        <taxon>Bacillati</taxon>
        <taxon>Actinomycetota</taxon>
        <taxon>Actinomycetes</taxon>
        <taxon>Streptosporangiales</taxon>
        <taxon>Streptosporangiaceae</taxon>
        <taxon>Nonomuraea</taxon>
    </lineage>
</organism>
<evidence type="ECO:0000313" key="3">
    <source>
        <dbReference type="Proteomes" id="UP000199202"/>
    </source>
</evidence>
<feature type="domain" description="Aminoglycoside phosphotransferase" evidence="1">
    <location>
        <begin position="10"/>
        <end position="187"/>
    </location>
</feature>
<name>A0A1G8HLX5_9ACTN</name>
<gene>
    <name evidence="2" type="ORF">SAMN05421869_104218</name>
</gene>
<dbReference type="AlphaFoldDB" id="A0A1G8HLX5"/>
<dbReference type="Gene3D" id="3.90.1200.10">
    <property type="match status" value="1"/>
</dbReference>
<dbReference type="SUPFAM" id="SSF56112">
    <property type="entry name" value="Protein kinase-like (PK-like)"/>
    <property type="match status" value="1"/>
</dbReference>
<dbReference type="STRING" id="633440.SAMN05421869_104218"/>
<protein>
    <recommendedName>
        <fullName evidence="1">Aminoglycoside phosphotransferase domain-containing protein</fullName>
    </recommendedName>
</protein>
<evidence type="ECO:0000313" key="2">
    <source>
        <dbReference type="EMBL" id="SDI07653.1"/>
    </source>
</evidence>
<sequence length="249" mass="28163">MQTHDVQIDGDLVRKRFTDGKPGGAEREWRALELLAEHAPGLAPSPVEYGTDLVVMSRVEGTPLFLLPAVPEKELMEAVDRLHGAVPRQVLDRVPQRLWPVERIRDQLLVWAGQWRPKNELADRAVREGTRWLSGWEPGERGVRPVFGAGDGNTANFLWDGVRVRIVDFEESGRSDRATEVAEMAEHVSCWVHGGGELRFELDSAEERRLSECRRLFALMWVFLLKDEGPRNPPGTFMRAVGRALDRLG</sequence>
<dbReference type="InterPro" id="IPR011009">
    <property type="entry name" value="Kinase-like_dom_sf"/>
</dbReference>
<keyword evidence="3" id="KW-1185">Reference proteome</keyword>
<proteinExistence type="predicted"/>
<dbReference type="RefSeq" id="WP_218135683.1">
    <property type="nucleotide sequence ID" value="NZ_FNDJ01000004.1"/>
</dbReference>
<dbReference type="EMBL" id="FNDJ01000004">
    <property type="protein sequence ID" value="SDI07653.1"/>
    <property type="molecule type" value="Genomic_DNA"/>
</dbReference>
<dbReference type="InterPro" id="IPR002575">
    <property type="entry name" value="Aminoglycoside_PTrfase"/>
</dbReference>
<dbReference type="Proteomes" id="UP000199202">
    <property type="component" value="Unassembled WGS sequence"/>
</dbReference>